<evidence type="ECO:0000313" key="5">
    <source>
        <dbReference type="Proteomes" id="UP000784294"/>
    </source>
</evidence>
<protein>
    <recommendedName>
        <fullName evidence="6">Phosphatidylserine decarboxylase</fullName>
    </recommendedName>
</protein>
<evidence type="ECO:0000313" key="4">
    <source>
        <dbReference type="EMBL" id="VEL28934.1"/>
    </source>
</evidence>
<dbReference type="AlphaFoldDB" id="A0A448X5V0"/>
<keyword evidence="3" id="KW-0732">Signal</keyword>
<dbReference type="GO" id="GO:0005739">
    <property type="term" value="C:mitochondrion"/>
    <property type="evidence" value="ECO:0007669"/>
    <property type="project" value="TreeGrafter"/>
</dbReference>
<dbReference type="Pfam" id="PF02666">
    <property type="entry name" value="PS_Dcarbxylase"/>
    <property type="match status" value="1"/>
</dbReference>
<evidence type="ECO:0008006" key="6">
    <source>
        <dbReference type="Google" id="ProtNLM"/>
    </source>
</evidence>
<evidence type="ECO:0000256" key="3">
    <source>
        <dbReference type="SAM" id="SignalP"/>
    </source>
</evidence>
<keyword evidence="1" id="KW-0210">Decarboxylase</keyword>
<dbReference type="PANTHER" id="PTHR10067">
    <property type="entry name" value="PHOSPHATIDYLSERINE DECARBOXYLASE"/>
    <property type="match status" value="1"/>
</dbReference>
<dbReference type="InterPro" id="IPR003817">
    <property type="entry name" value="PS_Dcarbxylase"/>
</dbReference>
<reference evidence="4" key="1">
    <citation type="submission" date="2018-11" db="EMBL/GenBank/DDBJ databases">
        <authorList>
            <consortium name="Pathogen Informatics"/>
        </authorList>
    </citation>
    <scope>NUCLEOTIDE SEQUENCE</scope>
</reference>
<dbReference type="EMBL" id="CAAALY010098836">
    <property type="protein sequence ID" value="VEL28934.1"/>
    <property type="molecule type" value="Genomic_DNA"/>
</dbReference>
<sequence>MTTGLTFNLLSFLLLGRLLTVRLSTVDRLPGLFTLNERVAYLGEWDHGFFSMTAVGAFAVGSIRVGLDPNLRTNVSGAPPGSFSSTSLVGFEPTYNELVLMQPGSFQPEKHLTPGQKFGEFRLGSTVVLLFEAPRGQFKWAVREGDRVKMGQALLE</sequence>
<dbReference type="Proteomes" id="UP000784294">
    <property type="component" value="Unassembled WGS sequence"/>
</dbReference>
<name>A0A448X5V0_9PLAT</name>
<feature type="chain" id="PRO_5019349288" description="Phosphatidylserine decarboxylase" evidence="3">
    <location>
        <begin position="21"/>
        <end position="156"/>
    </location>
</feature>
<accession>A0A448X5V0</accession>
<dbReference type="PANTHER" id="PTHR10067:SF6">
    <property type="entry name" value="PHOSPHATIDYLSERINE DECARBOXYLASE PROENZYME, MITOCHONDRIAL"/>
    <property type="match status" value="1"/>
</dbReference>
<feature type="signal peptide" evidence="3">
    <location>
        <begin position="1"/>
        <end position="20"/>
    </location>
</feature>
<organism evidence="4 5">
    <name type="scientific">Protopolystoma xenopodis</name>
    <dbReference type="NCBI Taxonomy" id="117903"/>
    <lineage>
        <taxon>Eukaryota</taxon>
        <taxon>Metazoa</taxon>
        <taxon>Spiralia</taxon>
        <taxon>Lophotrochozoa</taxon>
        <taxon>Platyhelminthes</taxon>
        <taxon>Monogenea</taxon>
        <taxon>Polyopisthocotylea</taxon>
        <taxon>Polystomatidea</taxon>
        <taxon>Polystomatidae</taxon>
        <taxon>Protopolystoma</taxon>
    </lineage>
</organism>
<evidence type="ECO:0000256" key="1">
    <source>
        <dbReference type="ARBA" id="ARBA00022793"/>
    </source>
</evidence>
<keyword evidence="2" id="KW-0456">Lyase</keyword>
<gene>
    <name evidence="4" type="ORF">PXEA_LOCUS22374</name>
</gene>
<dbReference type="GO" id="GO:0006646">
    <property type="term" value="P:phosphatidylethanolamine biosynthetic process"/>
    <property type="evidence" value="ECO:0007669"/>
    <property type="project" value="TreeGrafter"/>
</dbReference>
<keyword evidence="5" id="KW-1185">Reference proteome</keyword>
<dbReference type="GO" id="GO:0004609">
    <property type="term" value="F:phosphatidylserine decarboxylase activity"/>
    <property type="evidence" value="ECO:0007669"/>
    <property type="project" value="InterPro"/>
</dbReference>
<comment type="caution">
    <text evidence="4">The sequence shown here is derived from an EMBL/GenBank/DDBJ whole genome shotgun (WGS) entry which is preliminary data.</text>
</comment>
<proteinExistence type="predicted"/>
<dbReference type="OrthoDB" id="4330at2759"/>
<evidence type="ECO:0000256" key="2">
    <source>
        <dbReference type="ARBA" id="ARBA00023239"/>
    </source>
</evidence>